<name>A0A1J1I3T6_9DIPT</name>
<organism evidence="2 3">
    <name type="scientific">Clunio marinus</name>
    <dbReference type="NCBI Taxonomy" id="568069"/>
    <lineage>
        <taxon>Eukaryota</taxon>
        <taxon>Metazoa</taxon>
        <taxon>Ecdysozoa</taxon>
        <taxon>Arthropoda</taxon>
        <taxon>Hexapoda</taxon>
        <taxon>Insecta</taxon>
        <taxon>Pterygota</taxon>
        <taxon>Neoptera</taxon>
        <taxon>Endopterygota</taxon>
        <taxon>Diptera</taxon>
        <taxon>Nematocera</taxon>
        <taxon>Chironomoidea</taxon>
        <taxon>Chironomidae</taxon>
        <taxon>Clunio</taxon>
    </lineage>
</organism>
<sequence length="438" mass="51412">MQSVEFPLKLTTSSRKLIPLIKQKLREKVPLLTSNEIKRVKKPLHEALLDELDEETFPQGHSFFDEIIQHDLKGSKLLTSNKELLERIFKDLKFCEKAFNIKKIQIYVKLARHIQEVNEKLSWTIDKIFRCAVEFIQIHRLKDSSLDIICKYFYGKFLNKSQKSYEDAVKNLSAAHNAMKLVKSVEEFKDIQFMLTDDLNSNLLKNFIKHELFDALINFADDIRQENPMKAIDLTGIALKLIEFDRKNFKMVFKYHMTMGKCFLILKTFELAGNHFEDAFEVAIKQNFHVEAVESLIMLSEYYARLNDDENYEKTLKKAKNLAKEFSLEKIESDICMTLGEFWSNKKNYQKSVKYFNRSIEIFKKHDDLINARKCQIMIAAPLAALSFNDIVNCIRKSTEATPGNNRHLSHLILWYDRKYSVVNPYHDSYQDSPDDVE</sequence>
<accession>A0A1J1I3T6</accession>
<reference evidence="2 3" key="1">
    <citation type="submission" date="2015-04" db="EMBL/GenBank/DDBJ databases">
        <authorList>
            <person name="Syromyatnikov M.Y."/>
            <person name="Popov V.N."/>
        </authorList>
    </citation>
    <scope>NUCLEOTIDE SEQUENCE [LARGE SCALE GENOMIC DNA]</scope>
</reference>
<evidence type="ECO:0000256" key="1">
    <source>
        <dbReference type="PROSITE-ProRule" id="PRU00339"/>
    </source>
</evidence>
<evidence type="ECO:0000313" key="2">
    <source>
        <dbReference type="EMBL" id="CRK93526.1"/>
    </source>
</evidence>
<dbReference type="Gene3D" id="1.25.40.10">
    <property type="entry name" value="Tetratricopeptide repeat domain"/>
    <property type="match status" value="1"/>
</dbReference>
<dbReference type="AlphaFoldDB" id="A0A1J1I3T6"/>
<dbReference type="Proteomes" id="UP000183832">
    <property type="component" value="Unassembled WGS sequence"/>
</dbReference>
<feature type="repeat" description="TPR" evidence="1">
    <location>
        <begin position="333"/>
        <end position="366"/>
    </location>
</feature>
<dbReference type="PROSITE" id="PS50005">
    <property type="entry name" value="TPR"/>
    <property type="match status" value="1"/>
</dbReference>
<dbReference type="OrthoDB" id="7594656at2759"/>
<dbReference type="InterPro" id="IPR011990">
    <property type="entry name" value="TPR-like_helical_dom_sf"/>
</dbReference>
<proteinExistence type="predicted"/>
<dbReference type="EMBL" id="CVRI01000037">
    <property type="protein sequence ID" value="CRK93526.1"/>
    <property type="molecule type" value="Genomic_DNA"/>
</dbReference>
<keyword evidence="3" id="KW-1185">Reference proteome</keyword>
<gene>
    <name evidence="2" type="ORF">CLUMA_CG007059</name>
</gene>
<dbReference type="InterPro" id="IPR019734">
    <property type="entry name" value="TPR_rpt"/>
</dbReference>
<evidence type="ECO:0000313" key="3">
    <source>
        <dbReference type="Proteomes" id="UP000183832"/>
    </source>
</evidence>
<keyword evidence="1" id="KW-0802">TPR repeat</keyword>
<protein>
    <submittedName>
        <fullName evidence="2">CLUMA_CG007059, isoform A</fullName>
    </submittedName>
</protein>
<dbReference type="SUPFAM" id="SSF48452">
    <property type="entry name" value="TPR-like"/>
    <property type="match status" value="1"/>
</dbReference>